<feature type="compositionally biased region" description="Basic and acidic residues" evidence="1">
    <location>
        <begin position="42"/>
        <end position="51"/>
    </location>
</feature>
<proteinExistence type="predicted"/>
<protein>
    <submittedName>
        <fullName evidence="2">Uncharacterized protein</fullName>
    </submittedName>
</protein>
<dbReference type="EMBL" id="OIVN01000813">
    <property type="protein sequence ID" value="SPC85929.1"/>
    <property type="molecule type" value="Genomic_DNA"/>
</dbReference>
<reference evidence="2" key="1">
    <citation type="submission" date="2018-02" db="EMBL/GenBank/DDBJ databases">
        <authorList>
            <person name="Cohen D.B."/>
            <person name="Kent A.D."/>
        </authorList>
    </citation>
    <scope>NUCLEOTIDE SEQUENCE</scope>
</reference>
<sequence length="120" mass="13732">MEGTNNDRTSTDPPMTPVERQMKVIATSIQELAREMMRQNKELWQAFRKEPPTPPLPVDDNQPPSQREGMGEDQEADSRRTTHRNLEYEEAEKTLSPAKHKEESAGSSTHPSRHRPARSI</sequence>
<feature type="region of interest" description="Disordered" evidence="1">
    <location>
        <begin position="42"/>
        <end position="120"/>
    </location>
</feature>
<evidence type="ECO:0000256" key="1">
    <source>
        <dbReference type="SAM" id="MobiDB-lite"/>
    </source>
</evidence>
<feature type="compositionally biased region" description="Basic and acidic residues" evidence="1">
    <location>
        <begin position="76"/>
        <end position="104"/>
    </location>
</feature>
<feature type="compositionally biased region" description="Polar residues" evidence="1">
    <location>
        <begin position="1"/>
        <end position="13"/>
    </location>
</feature>
<dbReference type="AlphaFoldDB" id="A0A2N9FGC5"/>
<evidence type="ECO:0000313" key="2">
    <source>
        <dbReference type="EMBL" id="SPC85929.1"/>
    </source>
</evidence>
<feature type="region of interest" description="Disordered" evidence="1">
    <location>
        <begin position="1"/>
        <end position="21"/>
    </location>
</feature>
<name>A0A2N9FGC5_FAGSY</name>
<organism evidence="2">
    <name type="scientific">Fagus sylvatica</name>
    <name type="common">Beechnut</name>
    <dbReference type="NCBI Taxonomy" id="28930"/>
    <lineage>
        <taxon>Eukaryota</taxon>
        <taxon>Viridiplantae</taxon>
        <taxon>Streptophyta</taxon>
        <taxon>Embryophyta</taxon>
        <taxon>Tracheophyta</taxon>
        <taxon>Spermatophyta</taxon>
        <taxon>Magnoliopsida</taxon>
        <taxon>eudicotyledons</taxon>
        <taxon>Gunneridae</taxon>
        <taxon>Pentapetalae</taxon>
        <taxon>rosids</taxon>
        <taxon>fabids</taxon>
        <taxon>Fagales</taxon>
        <taxon>Fagaceae</taxon>
        <taxon>Fagus</taxon>
    </lineage>
</organism>
<accession>A0A2N9FGC5</accession>
<gene>
    <name evidence="2" type="ORF">FSB_LOCUS13811</name>
</gene>
<feature type="compositionally biased region" description="Basic residues" evidence="1">
    <location>
        <begin position="111"/>
        <end position="120"/>
    </location>
</feature>